<keyword evidence="3" id="KW-1185">Reference proteome</keyword>
<gene>
    <name evidence="2" type="ORF">D9M09_08095</name>
</gene>
<organism evidence="2 3">
    <name type="scientific">Janthinobacterium agaricidamnosum</name>
    <dbReference type="NCBI Taxonomy" id="55508"/>
    <lineage>
        <taxon>Bacteria</taxon>
        <taxon>Pseudomonadati</taxon>
        <taxon>Pseudomonadota</taxon>
        <taxon>Betaproteobacteria</taxon>
        <taxon>Burkholderiales</taxon>
        <taxon>Oxalobacteraceae</taxon>
        <taxon>Janthinobacterium</taxon>
    </lineage>
</organism>
<dbReference type="Proteomes" id="UP000279594">
    <property type="component" value="Chromosome"/>
</dbReference>
<dbReference type="SUPFAM" id="SSF89872">
    <property type="entry name" value="Inhibitor of vertebrate lysozyme, Ivy"/>
    <property type="match status" value="1"/>
</dbReference>
<reference evidence="2 3" key="1">
    <citation type="submission" date="2018-10" db="EMBL/GenBank/DDBJ databases">
        <title>Effects of UV and annual dynamics of microbial communities in freshwater RAS systems.</title>
        <authorList>
            <person name="Bekkelund A.K."/>
            <person name="Hansen B.R."/>
            <person name="Stokken H."/>
            <person name="Eriksen B.F."/>
            <person name="Kashulin N.A."/>
        </authorList>
    </citation>
    <scope>NUCLEOTIDE SEQUENCE [LARGE SCALE GENOMIC DNA]</scope>
    <source>
        <strain evidence="2 3">BHSEK</strain>
    </source>
</reference>
<dbReference type="AlphaFoldDB" id="A0A3G2E602"/>
<dbReference type="EMBL" id="CP033019">
    <property type="protein sequence ID" value="AYM75768.1"/>
    <property type="molecule type" value="Genomic_DNA"/>
</dbReference>
<evidence type="ECO:0000313" key="2">
    <source>
        <dbReference type="EMBL" id="AYM75768.1"/>
    </source>
</evidence>
<evidence type="ECO:0000256" key="1">
    <source>
        <dbReference type="SAM" id="Phobius"/>
    </source>
</evidence>
<evidence type="ECO:0000313" key="3">
    <source>
        <dbReference type="Proteomes" id="UP000279594"/>
    </source>
</evidence>
<protein>
    <recommendedName>
        <fullName evidence="4">C-lysozyme inhibitor</fullName>
    </recommendedName>
</protein>
<feature type="transmembrane region" description="Helical" evidence="1">
    <location>
        <begin position="49"/>
        <end position="76"/>
    </location>
</feature>
<keyword evidence="1" id="KW-0472">Membrane</keyword>
<proteinExistence type="predicted"/>
<keyword evidence="1" id="KW-1133">Transmembrane helix</keyword>
<accession>A0A3G2E602</accession>
<dbReference type="InterPro" id="IPR036501">
    <property type="entry name" value="Inhibitor_vert_lysozyme_sf"/>
</dbReference>
<name>A0A3G2E602_9BURK</name>
<dbReference type="Pfam" id="PF08816">
    <property type="entry name" value="Ivy"/>
    <property type="match status" value="1"/>
</dbReference>
<sequence length="208" mass="23099">MAVDHRRARRVPLARDGLAGRQGQRRGRHPLFSLRRAHKHAILLCFRHYIMLLGVCMSVRLLLPVFLGATVALAAVPAQARTPRLSLIEQAQSCDGGHTCPYFPDVYKADYAFRKAFNEGLKKAGLKRQRWVPDGVASPLKPVEIDGKARLLSSVCEPHNCGHRYSILYDPVARSMTGVYMGSDAKGGLRTVYFGEPSIAEADLLYKN</sequence>
<evidence type="ECO:0008006" key="4">
    <source>
        <dbReference type="Google" id="ProtNLM"/>
    </source>
</evidence>
<dbReference type="Gene3D" id="3.40.1420.10">
    <property type="entry name" value="Inhibitor of vertebrate lysozyme"/>
    <property type="match status" value="1"/>
</dbReference>
<keyword evidence="1" id="KW-0812">Transmembrane</keyword>